<keyword evidence="1" id="KW-0805">Transcription regulation</keyword>
<dbReference type="RefSeq" id="WP_005030372.1">
    <property type="nucleotide sequence ID" value="NZ_KB849755.1"/>
</dbReference>
<dbReference type="Proteomes" id="UP000013251">
    <property type="component" value="Unassembled WGS sequence"/>
</dbReference>
<reference evidence="5 6" key="1">
    <citation type="submission" date="2013-02" db="EMBL/GenBank/DDBJ databases">
        <title>The Genome Sequence of Acinetobacter bereziniae CIP 70.12.</title>
        <authorList>
            <consortium name="The Broad Institute Genome Sequencing Platform"/>
            <consortium name="The Broad Institute Genome Sequencing Center for Infectious Disease"/>
            <person name="Cerqueira G."/>
            <person name="Feldgarden M."/>
            <person name="Courvalin P."/>
            <person name="Perichon B."/>
            <person name="Grillot-Courvalin C."/>
            <person name="Clermont D."/>
            <person name="Rocha E."/>
            <person name="Yoon E.-J."/>
            <person name="Nemec A."/>
            <person name="Walker B."/>
            <person name="Young S.K."/>
            <person name="Zeng Q."/>
            <person name="Gargeya S."/>
            <person name="Fitzgerald M."/>
            <person name="Haas B."/>
            <person name="Abouelleil A."/>
            <person name="Alvarado L."/>
            <person name="Arachchi H.M."/>
            <person name="Berlin A.M."/>
            <person name="Chapman S.B."/>
            <person name="Dewar J."/>
            <person name="Goldberg J."/>
            <person name="Griggs A."/>
            <person name="Gujja S."/>
            <person name="Hansen M."/>
            <person name="Howarth C."/>
            <person name="Imamovic A."/>
            <person name="Larimer J."/>
            <person name="McCowan C."/>
            <person name="Murphy C."/>
            <person name="Neiman D."/>
            <person name="Pearson M."/>
            <person name="Priest M."/>
            <person name="Roberts A."/>
            <person name="Saif S."/>
            <person name="Shea T."/>
            <person name="Sisk P."/>
            <person name="Sykes S."/>
            <person name="Wortman J."/>
            <person name="Nusbaum C."/>
            <person name="Birren B."/>
        </authorList>
    </citation>
    <scope>NUCLEOTIDE SEQUENCE [LARGE SCALE GENOMIC DNA]</scope>
    <source>
        <strain evidence="5 6">CIP 70.12</strain>
    </source>
</reference>
<dbReference type="InterPro" id="IPR001387">
    <property type="entry name" value="Cro/C1-type_HTH"/>
</dbReference>
<dbReference type="GO" id="GO:0003677">
    <property type="term" value="F:DNA binding"/>
    <property type="evidence" value="ECO:0007669"/>
    <property type="project" value="UniProtKB-KW"/>
</dbReference>
<keyword evidence="2" id="KW-0238">DNA-binding</keyword>
<dbReference type="InterPro" id="IPR036286">
    <property type="entry name" value="LexA/Signal_pep-like_sf"/>
</dbReference>
<organism evidence="5 6">
    <name type="scientific">Acinetobacter bereziniae LMG 1003 = CIP 70.12</name>
    <dbReference type="NCBI Taxonomy" id="981324"/>
    <lineage>
        <taxon>Bacteria</taxon>
        <taxon>Pseudomonadati</taxon>
        <taxon>Pseudomonadota</taxon>
        <taxon>Gammaproteobacteria</taxon>
        <taxon>Moraxellales</taxon>
        <taxon>Moraxellaceae</taxon>
        <taxon>Acinetobacter</taxon>
    </lineage>
</organism>
<dbReference type="PROSITE" id="PS50943">
    <property type="entry name" value="HTH_CROC1"/>
    <property type="match status" value="1"/>
</dbReference>
<dbReference type="SUPFAM" id="SSF51306">
    <property type="entry name" value="LexA/Signal peptidase"/>
    <property type="match status" value="1"/>
</dbReference>
<dbReference type="CDD" id="cd06529">
    <property type="entry name" value="S24_LexA-like"/>
    <property type="match status" value="1"/>
</dbReference>
<evidence type="ECO:0000313" key="6">
    <source>
        <dbReference type="Proteomes" id="UP000013251"/>
    </source>
</evidence>
<evidence type="ECO:0000256" key="1">
    <source>
        <dbReference type="ARBA" id="ARBA00023015"/>
    </source>
</evidence>
<dbReference type="InterPro" id="IPR039418">
    <property type="entry name" value="LexA-like"/>
</dbReference>
<dbReference type="SUPFAM" id="SSF47413">
    <property type="entry name" value="lambda repressor-like DNA-binding domains"/>
    <property type="match status" value="1"/>
</dbReference>
<keyword evidence="6" id="KW-1185">Reference proteome</keyword>
<dbReference type="PANTHER" id="PTHR40661">
    <property type="match status" value="1"/>
</dbReference>
<dbReference type="PATRIC" id="fig|1217650.3.peg.1211"/>
<proteinExistence type="predicted"/>
<evidence type="ECO:0000313" key="5">
    <source>
        <dbReference type="EMBL" id="ENV98178.1"/>
    </source>
</evidence>
<dbReference type="SMART" id="SM00530">
    <property type="entry name" value="HTH_XRE"/>
    <property type="match status" value="1"/>
</dbReference>
<dbReference type="CDD" id="cd00093">
    <property type="entry name" value="HTH_XRE"/>
    <property type="match status" value="1"/>
</dbReference>
<protein>
    <recommendedName>
        <fullName evidence="4">HTH cro/C1-type domain-containing protein</fullName>
    </recommendedName>
</protein>
<dbReference type="AlphaFoldDB" id="N9EZW4"/>
<feature type="domain" description="HTH cro/C1-type" evidence="4">
    <location>
        <begin position="34"/>
        <end position="67"/>
    </location>
</feature>
<sequence>MNKSVVETVASRIKSRMDELGIKQVDLINKGVASKGTISLWLSGGAEPTRERLVKLAEQLKTTEKWILTGGDMNSRFDDSIDLNPVASVIYAPVISWVQAGVWTGMENVELVGDEERLPLVPGASAKSFYLKVRGISNAPYFLEDERICVDPEICFDDVQTGEMIVVRRGNEATFKALLRSENNLYLKALNKEWQPNVMLIDEDCTYIGKYVGSFKPAERFSLI</sequence>
<accession>N9EZW4</accession>
<dbReference type="Pfam" id="PF01381">
    <property type="entry name" value="HTH_3"/>
    <property type="match status" value="1"/>
</dbReference>
<dbReference type="Pfam" id="PF00717">
    <property type="entry name" value="Peptidase_S24"/>
    <property type="match status" value="1"/>
</dbReference>
<dbReference type="Gene3D" id="2.10.109.10">
    <property type="entry name" value="Umud Fragment, subunit A"/>
    <property type="match status" value="1"/>
</dbReference>
<name>N9EZW4_ACIBZ</name>
<gene>
    <name evidence="5" type="ORF">F938_01237</name>
</gene>
<dbReference type="InterPro" id="IPR010982">
    <property type="entry name" value="Lambda_DNA-bd_dom_sf"/>
</dbReference>
<dbReference type="HOGENOM" id="CLU_066192_1_3_6"/>
<dbReference type="InterPro" id="IPR015927">
    <property type="entry name" value="Peptidase_S24_S26A/B/C"/>
</dbReference>
<dbReference type="EMBL" id="APQG01000017">
    <property type="protein sequence ID" value="ENV98178.1"/>
    <property type="molecule type" value="Genomic_DNA"/>
</dbReference>
<evidence type="ECO:0000259" key="4">
    <source>
        <dbReference type="PROSITE" id="PS50943"/>
    </source>
</evidence>
<evidence type="ECO:0000256" key="3">
    <source>
        <dbReference type="ARBA" id="ARBA00023163"/>
    </source>
</evidence>
<evidence type="ECO:0000256" key="2">
    <source>
        <dbReference type="ARBA" id="ARBA00023125"/>
    </source>
</evidence>
<keyword evidence="3" id="KW-0804">Transcription</keyword>
<dbReference type="PANTHER" id="PTHR40661:SF3">
    <property type="entry name" value="FELS-1 PROPHAGE TRANSCRIPTIONAL REGULATOR"/>
    <property type="match status" value="1"/>
</dbReference>
<dbReference type="Gene3D" id="1.10.260.40">
    <property type="entry name" value="lambda repressor-like DNA-binding domains"/>
    <property type="match status" value="1"/>
</dbReference>
<comment type="caution">
    <text evidence="5">The sequence shown here is derived from an EMBL/GenBank/DDBJ whole genome shotgun (WGS) entry which is preliminary data.</text>
</comment>